<gene>
    <name evidence="1" type="ORF">SLOPH_637</name>
</gene>
<evidence type="ECO:0000313" key="2">
    <source>
        <dbReference type="Proteomes" id="UP000014978"/>
    </source>
</evidence>
<protein>
    <submittedName>
        <fullName evidence="1">Uncharacterized protein</fullName>
    </submittedName>
</protein>
<comment type="caution">
    <text evidence="1">The sequence shown here is derived from an EMBL/GenBank/DDBJ whole genome shotgun (WGS) entry which is preliminary data.</text>
</comment>
<accession>S7W515</accession>
<dbReference type="EMBL" id="ATCN01001218">
    <property type="protein sequence ID" value="EPR77841.1"/>
    <property type="molecule type" value="Genomic_DNA"/>
</dbReference>
<dbReference type="InParanoid" id="S7W515"/>
<sequence>MKKYNIYFSKNTVDLLHFHPSNKTTIKKITHNLNKSYNIECNIDSNIDIKNKIKYHGSNRIYKNENDYTNENINMNNSDNNTSINNKDILYLGNIVNGNIILYPVQGYYHLERNKEIIKDKKQKDKDEEIELEYAIEYENNTDYTEPINKNTENKDVDNNNMKIYNHKNINLFKRIKDTIIRRKIVNYNTLMYIYKEEALIKNILNTLTFYCHGRYILKSEYYNENIREKRNKFIKEIIKYIDE</sequence>
<dbReference type="VEuPathDB" id="MicrosporidiaDB:SLOPH_637"/>
<reference evidence="2" key="1">
    <citation type="journal article" date="2013" name="PLoS Genet.">
        <title>The genome of Spraguea lophii and the basis of host-microsporidian interactions.</title>
        <authorList>
            <person name="Campbell S.E."/>
            <person name="Williams T.A."/>
            <person name="Yousuf A."/>
            <person name="Soanes D.M."/>
            <person name="Paszkiewicz K.H."/>
            <person name="Williams B.A.P."/>
        </authorList>
    </citation>
    <scope>NUCLEOTIDE SEQUENCE [LARGE SCALE GENOMIC DNA]</scope>
    <source>
        <strain evidence="2">42_110</strain>
    </source>
</reference>
<name>S7W515_SPRLO</name>
<proteinExistence type="predicted"/>
<keyword evidence="2" id="KW-1185">Reference proteome</keyword>
<feature type="non-terminal residue" evidence="1">
    <location>
        <position position="244"/>
    </location>
</feature>
<dbReference type="AlphaFoldDB" id="S7W515"/>
<evidence type="ECO:0000313" key="1">
    <source>
        <dbReference type="EMBL" id="EPR77841.1"/>
    </source>
</evidence>
<dbReference type="HOGENOM" id="CLU_1140346_0_0_1"/>
<dbReference type="Proteomes" id="UP000014978">
    <property type="component" value="Unassembled WGS sequence"/>
</dbReference>
<organism evidence="1 2">
    <name type="scientific">Spraguea lophii (strain 42_110)</name>
    <name type="common">Microsporidian parasite</name>
    <dbReference type="NCBI Taxonomy" id="1358809"/>
    <lineage>
        <taxon>Eukaryota</taxon>
        <taxon>Fungi</taxon>
        <taxon>Fungi incertae sedis</taxon>
        <taxon>Microsporidia</taxon>
        <taxon>Spragueidae</taxon>
        <taxon>Spraguea</taxon>
    </lineage>
</organism>